<gene>
    <name evidence="1" type="ORF">AU252_20870</name>
</gene>
<protein>
    <submittedName>
        <fullName evidence="1">Uncharacterized protein</fullName>
    </submittedName>
</protein>
<proteinExistence type="predicted"/>
<dbReference type="RefSeq" id="WP_058932349.1">
    <property type="nucleotide sequence ID" value="NZ_CP013747.1"/>
</dbReference>
<accession>A0A0U3PCS5</accession>
<dbReference type="KEGG" id="psul:AU252_20870"/>
<name>A0A0U3PCS5_9MICC</name>
<dbReference type="EMBL" id="CP013747">
    <property type="protein sequence ID" value="ALV43312.1"/>
    <property type="molecule type" value="Genomic_DNA"/>
</dbReference>
<dbReference type="AlphaFoldDB" id="A0A0U3PCS5"/>
<organism evidence="1">
    <name type="scientific">Pseudarthrobacter sulfonivorans</name>
    <dbReference type="NCBI Taxonomy" id="121292"/>
    <lineage>
        <taxon>Bacteria</taxon>
        <taxon>Bacillati</taxon>
        <taxon>Actinomycetota</taxon>
        <taxon>Actinomycetes</taxon>
        <taxon>Micrococcales</taxon>
        <taxon>Micrococcaceae</taxon>
        <taxon>Pseudarthrobacter</taxon>
    </lineage>
</organism>
<reference evidence="1 2" key="1">
    <citation type="submission" date="2015-12" db="EMBL/GenBank/DDBJ databases">
        <authorList>
            <person name="Shamseldin A."/>
            <person name="Moawad H."/>
            <person name="Abd El-Rahim W.M."/>
            <person name="Sadowsky M.J."/>
        </authorList>
    </citation>
    <scope>NUCLEOTIDE SEQUENCE [LARGE SCALE GENOMIC DNA]</scope>
    <source>
        <strain evidence="1 2">Ar51</strain>
    </source>
</reference>
<sequence length="149" mass="17790">MIWPVRTKDQPTMNKARGFGPEGKQICDRMDLTLECIRRHYAGEPGSPLADVINAYKDFFRLFDGFAEFVDFFHFQDLVTPDYKEVRFYLPFDNFERSEAPATTEEYVTYRDATLEFIAGRKRRTAEWVTEYNPEIEVRCPWWRPRPRS</sequence>
<evidence type="ECO:0000313" key="2">
    <source>
        <dbReference type="Proteomes" id="UP000065151"/>
    </source>
</evidence>
<dbReference type="Proteomes" id="UP000065151">
    <property type="component" value="Chromosome"/>
</dbReference>
<dbReference type="Pfam" id="PF22507">
    <property type="entry name" value="DUF6994"/>
    <property type="match status" value="1"/>
</dbReference>
<evidence type="ECO:0000313" key="1">
    <source>
        <dbReference type="EMBL" id="ALV43312.1"/>
    </source>
</evidence>
<dbReference type="InterPro" id="IPR054263">
    <property type="entry name" value="DUF6994"/>
</dbReference>